<evidence type="ECO:0000256" key="4">
    <source>
        <dbReference type="ARBA" id="ARBA00071664"/>
    </source>
</evidence>
<evidence type="ECO:0000256" key="3">
    <source>
        <dbReference type="ARBA" id="ARBA00023274"/>
    </source>
</evidence>
<dbReference type="Proteomes" id="UP000230392">
    <property type="component" value="Unassembled WGS sequence"/>
</dbReference>
<evidence type="ECO:0000256" key="1">
    <source>
        <dbReference type="ARBA" id="ARBA00006598"/>
    </source>
</evidence>
<proteinExistence type="inferred from homology"/>
<dbReference type="NCBIfam" id="TIGR00001">
    <property type="entry name" value="rpmI_bact"/>
    <property type="match status" value="1"/>
</dbReference>
<protein>
    <recommendedName>
        <fullName evidence="4 5">Large ribosomal subunit protein bL35</fullName>
    </recommendedName>
</protein>
<evidence type="ECO:0000256" key="7">
    <source>
        <dbReference type="SAM" id="MobiDB-lite"/>
    </source>
</evidence>
<evidence type="ECO:0000256" key="5">
    <source>
        <dbReference type="HAMAP-Rule" id="MF_00514"/>
    </source>
</evidence>
<evidence type="ECO:0000313" key="8">
    <source>
        <dbReference type="EMBL" id="PIP16251.1"/>
    </source>
</evidence>
<dbReference type="GO" id="GO:0022625">
    <property type="term" value="C:cytosolic large ribosomal subunit"/>
    <property type="evidence" value="ECO:0007669"/>
    <property type="project" value="TreeGrafter"/>
</dbReference>
<organism evidence="8 9">
    <name type="scientific">bacterium (Candidatus Ratteibacteria) CG23_combo_of_CG06-09_8_20_14_all_48_7</name>
    <dbReference type="NCBI Taxonomy" id="2014292"/>
    <lineage>
        <taxon>Bacteria</taxon>
        <taxon>Candidatus Ratteibacteria</taxon>
    </lineage>
</organism>
<dbReference type="PRINTS" id="PR00064">
    <property type="entry name" value="RIBOSOMALL35"/>
</dbReference>
<keyword evidence="3 5" id="KW-0687">Ribonucleoprotein</keyword>
<comment type="similarity">
    <text evidence="1 5 6">Belongs to the bacterial ribosomal protein bL35 family.</text>
</comment>
<reference evidence="8 9" key="1">
    <citation type="submission" date="2017-09" db="EMBL/GenBank/DDBJ databases">
        <title>Depth-based differentiation of microbial function through sediment-hosted aquifers and enrichment of novel symbionts in the deep terrestrial subsurface.</title>
        <authorList>
            <person name="Probst A.J."/>
            <person name="Ladd B."/>
            <person name="Jarett J.K."/>
            <person name="Geller-Mcgrath D.E."/>
            <person name="Sieber C.M."/>
            <person name="Emerson J.B."/>
            <person name="Anantharaman K."/>
            <person name="Thomas B.C."/>
            <person name="Malmstrom R."/>
            <person name="Stieglmeier M."/>
            <person name="Klingl A."/>
            <person name="Woyke T."/>
            <person name="Ryan C.M."/>
            <person name="Banfield J.F."/>
        </authorList>
    </citation>
    <scope>NUCLEOTIDE SEQUENCE [LARGE SCALE GENOMIC DNA]</scope>
    <source>
        <strain evidence="8">CG23_combo_of_CG06-09_8_20_14_all_48_7</strain>
    </source>
</reference>
<evidence type="ECO:0000256" key="6">
    <source>
        <dbReference type="RuleBase" id="RU000568"/>
    </source>
</evidence>
<keyword evidence="2 5" id="KW-0689">Ribosomal protein</keyword>
<dbReference type="EMBL" id="PCRF01000165">
    <property type="protein sequence ID" value="PIP16251.1"/>
    <property type="molecule type" value="Genomic_DNA"/>
</dbReference>
<dbReference type="PANTHER" id="PTHR33343:SF1">
    <property type="entry name" value="LARGE RIBOSOMAL SUBUNIT PROTEIN BL35M"/>
    <property type="match status" value="1"/>
</dbReference>
<sequence length="65" mass="7608">MPKVKTRKSAAKRLRFNAKGKVKRARAFASHLLSDKSPKRKRRLRKLTWVSSADQKQVERLMPYA</sequence>
<dbReference type="GO" id="GO:0006412">
    <property type="term" value="P:translation"/>
    <property type="evidence" value="ECO:0007669"/>
    <property type="project" value="UniProtKB-UniRule"/>
</dbReference>
<accession>A0A2G9YCJ1</accession>
<feature type="region of interest" description="Disordered" evidence="7">
    <location>
        <begin position="28"/>
        <end position="48"/>
    </location>
</feature>
<dbReference type="HAMAP" id="MF_00514">
    <property type="entry name" value="Ribosomal_bL35"/>
    <property type="match status" value="1"/>
</dbReference>
<dbReference type="Pfam" id="PF01632">
    <property type="entry name" value="Ribosomal_L35p"/>
    <property type="match status" value="1"/>
</dbReference>
<dbReference type="InterPro" id="IPR021137">
    <property type="entry name" value="Ribosomal_bL35-like"/>
</dbReference>
<dbReference type="InterPro" id="IPR037229">
    <property type="entry name" value="Ribosomal_bL35_sf"/>
</dbReference>
<dbReference type="SUPFAM" id="SSF143034">
    <property type="entry name" value="L35p-like"/>
    <property type="match status" value="1"/>
</dbReference>
<dbReference type="AlphaFoldDB" id="A0A2G9YCJ1"/>
<dbReference type="FunFam" id="4.10.410.60:FF:000001">
    <property type="entry name" value="50S ribosomal protein L35"/>
    <property type="match status" value="1"/>
</dbReference>
<evidence type="ECO:0000256" key="2">
    <source>
        <dbReference type="ARBA" id="ARBA00022980"/>
    </source>
</evidence>
<name>A0A2G9YCJ1_9BACT</name>
<evidence type="ECO:0000313" key="9">
    <source>
        <dbReference type="Proteomes" id="UP000230392"/>
    </source>
</evidence>
<dbReference type="InterPro" id="IPR001706">
    <property type="entry name" value="Ribosomal_bL35"/>
</dbReference>
<dbReference type="GO" id="GO:0003735">
    <property type="term" value="F:structural constituent of ribosome"/>
    <property type="evidence" value="ECO:0007669"/>
    <property type="project" value="InterPro"/>
</dbReference>
<dbReference type="Gene3D" id="4.10.410.60">
    <property type="match status" value="1"/>
</dbReference>
<gene>
    <name evidence="5" type="primary">rpmI</name>
    <name evidence="8" type="ORF">COX46_03400</name>
</gene>
<dbReference type="PANTHER" id="PTHR33343">
    <property type="entry name" value="54S RIBOSOMAL PROTEIN BL35M"/>
    <property type="match status" value="1"/>
</dbReference>
<comment type="caution">
    <text evidence="8">The sequence shown here is derived from an EMBL/GenBank/DDBJ whole genome shotgun (WGS) entry which is preliminary data.</text>
</comment>